<protein>
    <submittedName>
        <fullName evidence="2">VOC family protein</fullName>
    </submittedName>
</protein>
<dbReference type="InterPro" id="IPR037523">
    <property type="entry name" value="VOC_core"/>
</dbReference>
<dbReference type="Proteomes" id="UP001597182">
    <property type="component" value="Unassembled WGS sequence"/>
</dbReference>
<dbReference type="EMBL" id="JBHTMB010000195">
    <property type="protein sequence ID" value="MFD1236014.1"/>
    <property type="molecule type" value="Genomic_DNA"/>
</dbReference>
<accession>A0ABW3VPD6</accession>
<name>A0ABW3VPD6_9PSEU</name>
<dbReference type="PANTHER" id="PTHR33993:SF2">
    <property type="entry name" value="VOC DOMAIN-CONTAINING PROTEIN"/>
    <property type="match status" value="1"/>
</dbReference>
<dbReference type="InterPro" id="IPR029068">
    <property type="entry name" value="Glyas_Bleomycin-R_OHBP_Dase"/>
</dbReference>
<dbReference type="SUPFAM" id="SSF54593">
    <property type="entry name" value="Glyoxalase/Bleomycin resistance protein/Dihydroxybiphenyl dioxygenase"/>
    <property type="match status" value="1"/>
</dbReference>
<dbReference type="PANTHER" id="PTHR33993">
    <property type="entry name" value="GLYOXALASE-RELATED"/>
    <property type="match status" value="1"/>
</dbReference>
<dbReference type="PROSITE" id="PS51819">
    <property type="entry name" value="VOC"/>
    <property type="match status" value="1"/>
</dbReference>
<gene>
    <name evidence="2" type="ORF">ACFQ34_22200</name>
</gene>
<sequence length="120" mass="12662">MGAPVIHFEIGATDGERSRRFYADLFGWRITPDPAGYGVVDTGAAGINGGVVQVPGQVRPYVTFYVAVEDLDEALDRAEELGGHRVLAPSAVGDIGSMAMFTDPDGTMIGLFTERGTATV</sequence>
<comment type="caution">
    <text evidence="2">The sequence shown here is derived from an EMBL/GenBank/DDBJ whole genome shotgun (WGS) entry which is preliminary data.</text>
</comment>
<proteinExistence type="predicted"/>
<evidence type="ECO:0000313" key="3">
    <source>
        <dbReference type="Proteomes" id="UP001597182"/>
    </source>
</evidence>
<dbReference type="Gene3D" id="3.10.180.10">
    <property type="entry name" value="2,3-Dihydroxybiphenyl 1,2-Dioxygenase, domain 1"/>
    <property type="match status" value="1"/>
</dbReference>
<dbReference type="CDD" id="cd07247">
    <property type="entry name" value="SgaA_N_like"/>
    <property type="match status" value="1"/>
</dbReference>
<evidence type="ECO:0000259" key="1">
    <source>
        <dbReference type="PROSITE" id="PS51819"/>
    </source>
</evidence>
<organism evidence="2 3">
    <name type="scientific">Pseudonocardia benzenivorans</name>
    <dbReference type="NCBI Taxonomy" id="228005"/>
    <lineage>
        <taxon>Bacteria</taxon>
        <taxon>Bacillati</taxon>
        <taxon>Actinomycetota</taxon>
        <taxon>Actinomycetes</taxon>
        <taxon>Pseudonocardiales</taxon>
        <taxon>Pseudonocardiaceae</taxon>
        <taxon>Pseudonocardia</taxon>
    </lineage>
</organism>
<reference evidence="3" key="1">
    <citation type="journal article" date="2019" name="Int. J. Syst. Evol. Microbiol.">
        <title>The Global Catalogue of Microorganisms (GCM) 10K type strain sequencing project: providing services to taxonomists for standard genome sequencing and annotation.</title>
        <authorList>
            <consortium name="The Broad Institute Genomics Platform"/>
            <consortium name="The Broad Institute Genome Sequencing Center for Infectious Disease"/>
            <person name="Wu L."/>
            <person name="Ma J."/>
        </authorList>
    </citation>
    <scope>NUCLEOTIDE SEQUENCE [LARGE SCALE GENOMIC DNA]</scope>
    <source>
        <strain evidence="3">CCUG 49018</strain>
    </source>
</reference>
<feature type="domain" description="VOC" evidence="1">
    <location>
        <begin position="4"/>
        <end position="114"/>
    </location>
</feature>
<dbReference type="InterPro" id="IPR041581">
    <property type="entry name" value="Glyoxalase_6"/>
</dbReference>
<dbReference type="InterPro" id="IPR052164">
    <property type="entry name" value="Anthracycline_SecMetBiosynth"/>
</dbReference>
<dbReference type="RefSeq" id="WP_339123155.1">
    <property type="nucleotide sequence ID" value="NZ_BAABKS010000073.1"/>
</dbReference>
<dbReference type="Pfam" id="PF18029">
    <property type="entry name" value="Glyoxalase_6"/>
    <property type="match status" value="1"/>
</dbReference>
<evidence type="ECO:0000313" key="2">
    <source>
        <dbReference type="EMBL" id="MFD1236014.1"/>
    </source>
</evidence>
<keyword evidence="3" id="KW-1185">Reference proteome</keyword>